<evidence type="ECO:0000313" key="4">
    <source>
        <dbReference type="EMBL" id="TCD53900.1"/>
    </source>
</evidence>
<feature type="domain" description="Chorismate mutase" evidence="3">
    <location>
        <begin position="31"/>
        <end position="122"/>
    </location>
</feature>
<feature type="region of interest" description="Disordered" evidence="2">
    <location>
        <begin position="1"/>
        <end position="22"/>
    </location>
</feature>
<keyword evidence="1" id="KW-0413">Isomerase</keyword>
<evidence type="ECO:0000256" key="1">
    <source>
        <dbReference type="ARBA" id="ARBA00023235"/>
    </source>
</evidence>
<feature type="compositionally biased region" description="Acidic residues" evidence="2">
    <location>
        <begin position="1"/>
        <end position="10"/>
    </location>
</feature>
<gene>
    <name evidence="4" type="ORF">EJ419_06510</name>
</gene>
<dbReference type="Gene3D" id="1.20.59.10">
    <property type="entry name" value="Chorismate mutase"/>
    <property type="match status" value="1"/>
</dbReference>
<evidence type="ECO:0000259" key="3">
    <source>
        <dbReference type="PROSITE" id="PS51168"/>
    </source>
</evidence>
<dbReference type="PROSITE" id="PS51168">
    <property type="entry name" value="CHORISMATE_MUT_2"/>
    <property type="match status" value="1"/>
</dbReference>
<dbReference type="GO" id="GO:0004106">
    <property type="term" value="F:chorismate mutase activity"/>
    <property type="evidence" value="ECO:0007669"/>
    <property type="project" value="InterPro"/>
</dbReference>
<dbReference type="RefSeq" id="WP_131284835.1">
    <property type="nucleotide sequence ID" value="NZ_RXLP01000025.1"/>
</dbReference>
<comment type="caution">
    <text evidence="4">The sequence shown here is derived from an EMBL/GenBank/DDBJ whole genome shotgun (WGS) entry which is preliminary data.</text>
</comment>
<dbReference type="SMART" id="SM00830">
    <property type="entry name" value="CM_2"/>
    <property type="match status" value="1"/>
</dbReference>
<proteinExistence type="predicted"/>
<dbReference type="PANTHER" id="PTHR38041:SF1">
    <property type="entry name" value="CHORISMATE MUTASE"/>
    <property type="match status" value="1"/>
</dbReference>
<keyword evidence="5" id="KW-1185">Reference proteome</keyword>
<dbReference type="InterPro" id="IPR051331">
    <property type="entry name" value="Chorismate_mutase-related"/>
</dbReference>
<reference evidence="4 5" key="1">
    <citation type="submission" date="2018-12" db="EMBL/GenBank/DDBJ databases">
        <title>Alloscrdovia theropitheci sp. nov: a novel taxon from the feces of the bleeding-herat monkey (Theropithecus geleda).</title>
        <authorList>
            <person name="Modesto M."/>
        </authorList>
    </citation>
    <scope>NUCLEOTIDE SEQUENCE [LARGE SCALE GENOMIC DNA]</scope>
    <source>
        <strain evidence="4 5">GLDI4/2</strain>
    </source>
</reference>
<dbReference type="AlphaFoldDB" id="A0A4R0QWK1"/>
<dbReference type="Proteomes" id="UP000291289">
    <property type="component" value="Unassembled WGS sequence"/>
</dbReference>
<dbReference type="SUPFAM" id="SSF48600">
    <property type="entry name" value="Chorismate mutase II"/>
    <property type="match status" value="1"/>
</dbReference>
<dbReference type="GO" id="GO:0046417">
    <property type="term" value="P:chorismate metabolic process"/>
    <property type="evidence" value="ECO:0007669"/>
    <property type="project" value="InterPro"/>
</dbReference>
<protein>
    <submittedName>
        <fullName evidence="4">Chorismate mutase</fullName>
    </submittedName>
</protein>
<dbReference type="InterPro" id="IPR002701">
    <property type="entry name" value="CM_II_prokaryot"/>
</dbReference>
<accession>A0A4R0QWK1</accession>
<dbReference type="InterPro" id="IPR036979">
    <property type="entry name" value="CM_dom_sf"/>
</dbReference>
<name>A0A4R0QWK1_9BIFI</name>
<dbReference type="InterPro" id="IPR036263">
    <property type="entry name" value="Chorismate_II_sf"/>
</dbReference>
<dbReference type="EMBL" id="RXLP01000025">
    <property type="protein sequence ID" value="TCD53900.1"/>
    <property type="molecule type" value="Genomic_DNA"/>
</dbReference>
<dbReference type="GO" id="GO:0009697">
    <property type="term" value="P:salicylic acid biosynthetic process"/>
    <property type="evidence" value="ECO:0007669"/>
    <property type="project" value="TreeGrafter"/>
</dbReference>
<dbReference type="Pfam" id="PF01817">
    <property type="entry name" value="CM_2"/>
    <property type="match status" value="1"/>
</dbReference>
<dbReference type="PANTHER" id="PTHR38041">
    <property type="entry name" value="CHORISMATE MUTASE"/>
    <property type="match status" value="1"/>
</dbReference>
<dbReference type="OrthoDB" id="3267837at2"/>
<organism evidence="4 5">
    <name type="scientific">Alloscardovia theropitheci</name>
    <dbReference type="NCBI Taxonomy" id="2496842"/>
    <lineage>
        <taxon>Bacteria</taxon>
        <taxon>Bacillati</taxon>
        <taxon>Actinomycetota</taxon>
        <taxon>Actinomycetes</taxon>
        <taxon>Bifidobacteriales</taxon>
        <taxon>Bifidobacteriaceae</taxon>
        <taxon>Alloscardovia</taxon>
    </lineage>
</organism>
<evidence type="ECO:0000313" key="5">
    <source>
        <dbReference type="Proteomes" id="UP000291289"/>
    </source>
</evidence>
<sequence length="127" mass="14310">MSENENENETVNENTQISSELVDEHTSAIVSDAIRGIEEQREIIDSIDDDIVRLLARRFKATKRVGQLKAKAGFAALDSARENRQRDRLRVIAAESGLEQEIAEGYLEFVVGQSKKRHKKIAEEGDN</sequence>
<evidence type="ECO:0000256" key="2">
    <source>
        <dbReference type="SAM" id="MobiDB-lite"/>
    </source>
</evidence>